<evidence type="ECO:0000313" key="5">
    <source>
        <dbReference type="Proteomes" id="UP001500967"/>
    </source>
</evidence>
<keyword evidence="2 4" id="KW-0378">Hydrolase</keyword>
<reference evidence="4 5" key="1">
    <citation type="journal article" date="2019" name="Int. J. Syst. Evol. Microbiol.">
        <title>The Global Catalogue of Microorganisms (GCM) 10K type strain sequencing project: providing services to taxonomists for standard genome sequencing and annotation.</title>
        <authorList>
            <consortium name="The Broad Institute Genomics Platform"/>
            <consortium name="The Broad Institute Genome Sequencing Center for Infectious Disease"/>
            <person name="Wu L."/>
            <person name="Ma J."/>
        </authorList>
    </citation>
    <scope>NUCLEOTIDE SEQUENCE [LARGE SCALE GENOMIC DNA]</scope>
    <source>
        <strain evidence="4 5">JCM 10425</strain>
    </source>
</reference>
<gene>
    <name evidence="4" type="ORF">GCM10009539_06280</name>
</gene>
<evidence type="ECO:0000259" key="3">
    <source>
        <dbReference type="SMART" id="SM00824"/>
    </source>
</evidence>
<dbReference type="InterPro" id="IPR001031">
    <property type="entry name" value="Thioesterase"/>
</dbReference>
<accession>A0ABN0TKA8</accession>
<evidence type="ECO:0000313" key="4">
    <source>
        <dbReference type="EMBL" id="GAA0223807.1"/>
    </source>
</evidence>
<dbReference type="GO" id="GO:0016787">
    <property type="term" value="F:hydrolase activity"/>
    <property type="evidence" value="ECO:0007669"/>
    <property type="project" value="UniProtKB-KW"/>
</dbReference>
<dbReference type="SMART" id="SM00824">
    <property type="entry name" value="PKS_TE"/>
    <property type="match status" value="1"/>
</dbReference>
<dbReference type="Gene3D" id="3.40.50.1820">
    <property type="entry name" value="alpha/beta hydrolase"/>
    <property type="match status" value="1"/>
</dbReference>
<dbReference type="PANTHER" id="PTHR11487:SF0">
    <property type="entry name" value="S-ACYL FATTY ACID SYNTHASE THIOESTERASE, MEDIUM CHAIN"/>
    <property type="match status" value="1"/>
</dbReference>
<dbReference type="InterPro" id="IPR029058">
    <property type="entry name" value="AB_hydrolase_fold"/>
</dbReference>
<dbReference type="Proteomes" id="UP001500967">
    <property type="component" value="Unassembled WGS sequence"/>
</dbReference>
<dbReference type="SUPFAM" id="SSF53474">
    <property type="entry name" value="alpha/beta-Hydrolases"/>
    <property type="match status" value="1"/>
</dbReference>
<organism evidence="4 5">
    <name type="scientific">Cryptosporangium japonicum</name>
    <dbReference type="NCBI Taxonomy" id="80872"/>
    <lineage>
        <taxon>Bacteria</taxon>
        <taxon>Bacillati</taxon>
        <taxon>Actinomycetota</taxon>
        <taxon>Actinomycetes</taxon>
        <taxon>Cryptosporangiales</taxon>
        <taxon>Cryptosporangiaceae</taxon>
        <taxon>Cryptosporangium</taxon>
    </lineage>
</organism>
<comment type="caution">
    <text evidence="4">The sequence shown here is derived from an EMBL/GenBank/DDBJ whole genome shotgun (WGS) entry which is preliminary data.</text>
</comment>
<protein>
    <submittedName>
        <fullName evidence="4">Alpha/beta fold hydrolase</fullName>
    </submittedName>
</protein>
<sequence>MTTDTTGTDVWLRRFHRGAGGEPAIRLIGLPHAGASASYLFPLSKALSPGVDVRIVQYPGRQDRRRDRCIEDIDELADEITAAVRPLTDAPIAFFGHSMGATLAFEIAYRLENDGTAVRALFVSGRRAPHRHREEGVHLLDDAGLIAELRRLSGTDTRILDDPETLEMILPALRSDYTAIERYRPSAGRTVGCPVHVLVGDDDPRTTIEEARAWRECTRGESDLTIFPGGHFYLGDQADGVVRKIRSRLAVD</sequence>
<comment type="similarity">
    <text evidence="1">Belongs to the thioesterase family.</text>
</comment>
<dbReference type="Pfam" id="PF00975">
    <property type="entry name" value="Thioesterase"/>
    <property type="match status" value="1"/>
</dbReference>
<dbReference type="EMBL" id="BAAAGX010000003">
    <property type="protein sequence ID" value="GAA0223807.1"/>
    <property type="molecule type" value="Genomic_DNA"/>
</dbReference>
<keyword evidence="5" id="KW-1185">Reference proteome</keyword>
<feature type="domain" description="Thioesterase TesA-like" evidence="3">
    <location>
        <begin position="28"/>
        <end position="249"/>
    </location>
</feature>
<dbReference type="InterPro" id="IPR012223">
    <property type="entry name" value="TEII"/>
</dbReference>
<evidence type="ECO:0000256" key="2">
    <source>
        <dbReference type="ARBA" id="ARBA00022801"/>
    </source>
</evidence>
<dbReference type="PANTHER" id="PTHR11487">
    <property type="entry name" value="THIOESTERASE"/>
    <property type="match status" value="1"/>
</dbReference>
<evidence type="ECO:0000256" key="1">
    <source>
        <dbReference type="ARBA" id="ARBA00007169"/>
    </source>
</evidence>
<proteinExistence type="inferred from homology"/>
<name>A0ABN0TKA8_9ACTN</name>
<dbReference type="InterPro" id="IPR020802">
    <property type="entry name" value="TesA-like"/>
</dbReference>